<dbReference type="CDD" id="cd02440">
    <property type="entry name" value="AdoMet_MTases"/>
    <property type="match status" value="1"/>
</dbReference>
<dbReference type="PANTHER" id="PTHR12843:SF5">
    <property type="entry name" value="EEF1A LYSINE METHYLTRANSFERASE 2"/>
    <property type="match status" value="1"/>
</dbReference>
<dbReference type="AlphaFoldDB" id="A0A0P9DJJ6"/>
<evidence type="ECO:0000313" key="2">
    <source>
        <dbReference type="EMBL" id="KPV53647.1"/>
    </source>
</evidence>
<proteinExistence type="predicted"/>
<dbReference type="Proteomes" id="UP000050509">
    <property type="component" value="Unassembled WGS sequence"/>
</dbReference>
<organism evidence="2 3">
    <name type="scientific">Kouleothrix aurantiaca</name>
    <dbReference type="NCBI Taxonomy" id="186479"/>
    <lineage>
        <taxon>Bacteria</taxon>
        <taxon>Bacillati</taxon>
        <taxon>Chloroflexota</taxon>
        <taxon>Chloroflexia</taxon>
        <taxon>Chloroflexales</taxon>
        <taxon>Roseiflexineae</taxon>
        <taxon>Roseiflexaceae</taxon>
        <taxon>Kouleothrix</taxon>
    </lineage>
</organism>
<dbReference type="InterPro" id="IPR029063">
    <property type="entry name" value="SAM-dependent_MTases_sf"/>
</dbReference>
<dbReference type="GO" id="GO:0032259">
    <property type="term" value="P:methylation"/>
    <property type="evidence" value="ECO:0007669"/>
    <property type="project" value="UniProtKB-KW"/>
</dbReference>
<protein>
    <submittedName>
        <fullName evidence="2">Methyltransferase type 11</fullName>
    </submittedName>
</protein>
<dbReference type="SUPFAM" id="SSF53335">
    <property type="entry name" value="S-adenosyl-L-methionine-dependent methyltransferases"/>
    <property type="match status" value="1"/>
</dbReference>
<evidence type="ECO:0000313" key="3">
    <source>
        <dbReference type="Proteomes" id="UP000050509"/>
    </source>
</evidence>
<dbReference type="EMBL" id="LJCR01000210">
    <property type="protein sequence ID" value="KPV53647.1"/>
    <property type="molecule type" value="Genomic_DNA"/>
</dbReference>
<dbReference type="PANTHER" id="PTHR12843">
    <property type="entry name" value="PROTEIN-LYSINE N-METHYLTRANSFERASE METTL10"/>
    <property type="match status" value="1"/>
</dbReference>
<dbReference type="Gene3D" id="3.40.50.150">
    <property type="entry name" value="Vaccinia Virus protein VP39"/>
    <property type="match status" value="1"/>
</dbReference>
<dbReference type="GO" id="GO:0016279">
    <property type="term" value="F:protein-lysine N-methyltransferase activity"/>
    <property type="evidence" value="ECO:0007669"/>
    <property type="project" value="TreeGrafter"/>
</dbReference>
<dbReference type="GO" id="GO:0005737">
    <property type="term" value="C:cytoplasm"/>
    <property type="evidence" value="ECO:0007669"/>
    <property type="project" value="TreeGrafter"/>
</dbReference>
<sequence length="204" mass="22592">MSANQQHIPAWESRYRQQAVETMPWFYPALDDDLRAALDTLELRSGRALDLGTRPGTQAMHLARRGFSVTAADISETAIRGARALAEAEGLAITWQQDDILATQLAGPFDLIFDRGCFHVFAPDQRAGYVATVARLLRPGGTFFLKCFSQLQPGTDGPNRFTPEQIRALFSGPFQVQSVSETVYQGTLDPLPRALFCVMQRATE</sequence>
<reference evidence="2 3" key="1">
    <citation type="submission" date="2015-09" db="EMBL/GenBank/DDBJ databases">
        <title>Draft genome sequence of Kouleothrix aurantiaca JCM 19913.</title>
        <authorList>
            <person name="Hemp J."/>
        </authorList>
    </citation>
    <scope>NUCLEOTIDE SEQUENCE [LARGE SCALE GENOMIC DNA]</scope>
    <source>
        <strain evidence="2 3">COM-B</strain>
    </source>
</reference>
<gene>
    <name evidence="2" type="ORF">SE17_08405</name>
</gene>
<dbReference type="InterPro" id="IPR041698">
    <property type="entry name" value="Methyltransf_25"/>
</dbReference>
<keyword evidence="3" id="KW-1185">Reference proteome</keyword>
<dbReference type="Pfam" id="PF13649">
    <property type="entry name" value="Methyltransf_25"/>
    <property type="match status" value="1"/>
</dbReference>
<comment type="caution">
    <text evidence="2">The sequence shown here is derived from an EMBL/GenBank/DDBJ whole genome shotgun (WGS) entry which is preliminary data.</text>
</comment>
<accession>A0A0P9DJJ6</accession>
<evidence type="ECO:0000259" key="1">
    <source>
        <dbReference type="Pfam" id="PF13649"/>
    </source>
</evidence>
<feature type="domain" description="Methyltransferase" evidence="1">
    <location>
        <begin position="49"/>
        <end position="141"/>
    </location>
</feature>
<keyword evidence="2" id="KW-0489">Methyltransferase</keyword>
<name>A0A0P9DJJ6_9CHLR</name>
<keyword evidence="2" id="KW-0808">Transferase</keyword>